<keyword evidence="1" id="KW-1133">Transmembrane helix</keyword>
<gene>
    <name evidence="2" type="primary">hli10</name>
    <name evidence="2" type="ordered locus">Pro_1513</name>
</gene>
<reference evidence="2 3" key="1">
    <citation type="journal article" date="2003" name="Proc. Natl. Acad. Sci. U.S.A.">
        <title>Genome sequence of the cyanobacterium Prochlorococcus marinus SS120, a nearly minimal oxyphototrophic genome.</title>
        <authorList>
            <person name="Dufresne A."/>
            <person name="Salanoubat M."/>
            <person name="Partensky F."/>
            <person name="Artiguenave F."/>
            <person name="Axmann I.M."/>
            <person name="Barbe V."/>
            <person name="Duprat S."/>
            <person name="Galperin M.Y."/>
            <person name="Koonin E.V."/>
            <person name="Le Gall F."/>
            <person name="Makarova K.S."/>
            <person name="Ostrowski M."/>
            <person name="Oztas S."/>
            <person name="Robert C."/>
            <person name="Rogozin I.B."/>
            <person name="Scanlan D.J."/>
            <person name="Tandeau de Marsac N."/>
            <person name="Weissenbach J."/>
            <person name="Wincker P."/>
            <person name="Wolf Y.I."/>
            <person name="Hess W.R."/>
        </authorList>
    </citation>
    <scope>NUCLEOTIDE SEQUENCE [LARGE SCALE GENOMIC DNA]</scope>
    <source>
        <strain evidence="3">SARG / CCMP1375 / SS120</strain>
    </source>
</reference>
<evidence type="ECO:0000313" key="2">
    <source>
        <dbReference type="EMBL" id="AAQ00557.1"/>
    </source>
</evidence>
<evidence type="ECO:0000313" key="3">
    <source>
        <dbReference type="Proteomes" id="UP000001420"/>
    </source>
</evidence>
<dbReference type="AlphaFoldDB" id="Q7VAF0"/>
<dbReference type="HOGENOM" id="CLU_171075_7_0_3"/>
<dbReference type="eggNOG" id="ENOG5032HYC">
    <property type="taxonomic scope" value="Bacteria"/>
</dbReference>
<keyword evidence="3" id="KW-1185">Reference proteome</keyword>
<dbReference type="KEGG" id="pma:Pro_1513"/>
<keyword evidence="1" id="KW-0812">Transmembrane</keyword>
<dbReference type="STRING" id="167539.Pro_1513"/>
<sequence>MKTSTSSTKVETSKVLAEKINGRAALIGVIALLGAYSATGQIIPGYL</sequence>
<dbReference type="Proteomes" id="UP000001420">
    <property type="component" value="Chromosome"/>
</dbReference>
<keyword evidence="1" id="KW-0472">Membrane</keyword>
<evidence type="ECO:0000256" key="1">
    <source>
        <dbReference type="SAM" id="Phobius"/>
    </source>
</evidence>
<accession>Q7VAF0</accession>
<dbReference type="EMBL" id="AE017126">
    <property type="protein sequence ID" value="AAQ00557.1"/>
    <property type="molecule type" value="Genomic_DNA"/>
</dbReference>
<feature type="transmembrane region" description="Helical" evidence="1">
    <location>
        <begin position="24"/>
        <end position="43"/>
    </location>
</feature>
<dbReference type="SUPFAM" id="SSF103511">
    <property type="entry name" value="Chlorophyll a-b binding protein"/>
    <property type="match status" value="1"/>
</dbReference>
<dbReference type="PATRIC" id="fig|167539.5.peg.1590"/>
<name>Q7VAF0_PROMA</name>
<protein>
    <submittedName>
        <fullName evidence="2">High light inducible protein hli10</fullName>
    </submittedName>
</protein>
<organism evidence="2 3">
    <name type="scientific">Prochlorococcus marinus (strain SARG / CCMP1375 / SS120)</name>
    <dbReference type="NCBI Taxonomy" id="167539"/>
    <lineage>
        <taxon>Bacteria</taxon>
        <taxon>Bacillati</taxon>
        <taxon>Cyanobacteriota</taxon>
        <taxon>Cyanophyceae</taxon>
        <taxon>Synechococcales</taxon>
        <taxon>Prochlorococcaceae</taxon>
        <taxon>Prochlorococcus</taxon>
    </lineage>
</organism>
<dbReference type="EnsemblBacteria" id="AAQ00557">
    <property type="protein sequence ID" value="AAQ00557"/>
    <property type="gene ID" value="Pro_1513"/>
</dbReference>
<dbReference type="RefSeq" id="WP_011125664.1">
    <property type="nucleotide sequence ID" value="NC_005042.1"/>
</dbReference>
<proteinExistence type="predicted"/>